<dbReference type="PANTHER" id="PTHR37984">
    <property type="entry name" value="PROTEIN CBG26694"/>
    <property type="match status" value="1"/>
</dbReference>
<dbReference type="CDD" id="cd01647">
    <property type="entry name" value="RT_LTR"/>
    <property type="match status" value="1"/>
</dbReference>
<evidence type="ECO:0000313" key="2">
    <source>
        <dbReference type="EMBL" id="GFN77939.1"/>
    </source>
</evidence>
<organism evidence="2 3">
    <name type="scientific">Plakobranchus ocellatus</name>
    <dbReference type="NCBI Taxonomy" id="259542"/>
    <lineage>
        <taxon>Eukaryota</taxon>
        <taxon>Metazoa</taxon>
        <taxon>Spiralia</taxon>
        <taxon>Lophotrochozoa</taxon>
        <taxon>Mollusca</taxon>
        <taxon>Gastropoda</taxon>
        <taxon>Heterobranchia</taxon>
        <taxon>Euthyneura</taxon>
        <taxon>Panpulmonata</taxon>
        <taxon>Sacoglossa</taxon>
        <taxon>Placobranchoidea</taxon>
        <taxon>Plakobranchidae</taxon>
        <taxon>Plakobranchus</taxon>
    </lineage>
</organism>
<comment type="caution">
    <text evidence="2">The sequence shown here is derived from an EMBL/GenBank/DDBJ whole genome shotgun (WGS) entry which is preliminary data.</text>
</comment>
<dbReference type="EMBL" id="BLXT01000514">
    <property type="protein sequence ID" value="GFN77939.1"/>
    <property type="molecule type" value="Genomic_DNA"/>
</dbReference>
<dbReference type="SUPFAM" id="SSF56672">
    <property type="entry name" value="DNA/RNA polymerases"/>
    <property type="match status" value="1"/>
</dbReference>
<proteinExistence type="predicted"/>
<dbReference type="InterPro" id="IPR043502">
    <property type="entry name" value="DNA/RNA_pol_sf"/>
</dbReference>
<feature type="domain" description="Reverse transcriptase" evidence="1">
    <location>
        <begin position="356"/>
        <end position="480"/>
    </location>
</feature>
<dbReference type="Gene3D" id="3.10.10.10">
    <property type="entry name" value="HIV Type 1 Reverse Transcriptase, subunit A, domain 1"/>
    <property type="match status" value="1"/>
</dbReference>
<dbReference type="PANTHER" id="PTHR37984:SF11">
    <property type="entry name" value="INTEGRASE CATALYTIC DOMAIN-CONTAINING PROTEIN"/>
    <property type="match status" value="1"/>
</dbReference>
<keyword evidence="3" id="KW-1185">Reference proteome</keyword>
<sequence length="481" mass="55575">MAFTQLPSYPPFDTRSDRIAVRWTKWVSRLKNNLFEAYDITNEAWKKALLLTYAGPNLNDIVEAIPDSELQARRDESPFDKLVSALNQHFNPKVNKEIQRYQFRRMSQTTELIDDFYTALQHLAPSCEFTNPEEEIKSQIIAGCRSSKVREKGLNNPNITLTNLLQFARTCELTQKHAQQVEKEFTTVNKPDLAKQRPKHHQNNKKPLIHKNCRNCGRKWPHEGGQKNCPAYNKTCNSCGKANHFASVCKSKTTQPRQVKTKPKQKLNFRKHVHTIQDESASEDDYVFIGLGKLQDHKVKLHIDKTIQPEAQKYRRIPFHIRKQLDKHLDKEEEIGVIEKSTGPIPWVSPLVIVPKPKNPDEIRVCVDMRAPNTAIRRERHSTPTLNELSTTLADAKYFSKFDLNQGYHQLELNEESRYITTFATHRGLYRYKRLNFGVNSAAEIFQEVIRQTLSGLPGVINVSDDILVYGKSKEVHNQNL</sequence>
<gene>
    <name evidence="2" type="ORF">PoB_000444500</name>
</gene>
<evidence type="ECO:0000259" key="1">
    <source>
        <dbReference type="Pfam" id="PF00078"/>
    </source>
</evidence>
<dbReference type="InterPro" id="IPR050951">
    <property type="entry name" value="Retrovirus_Pol_polyprotein"/>
</dbReference>
<dbReference type="Pfam" id="PF00078">
    <property type="entry name" value="RVT_1"/>
    <property type="match status" value="1"/>
</dbReference>
<protein>
    <submittedName>
        <fullName evidence="2">Zinc knuckle domain containing protein</fullName>
    </submittedName>
</protein>
<dbReference type="InterPro" id="IPR000477">
    <property type="entry name" value="RT_dom"/>
</dbReference>
<accession>A0AAV3Y562</accession>
<dbReference type="InterPro" id="IPR043128">
    <property type="entry name" value="Rev_trsase/Diguanyl_cyclase"/>
</dbReference>
<dbReference type="Proteomes" id="UP000735302">
    <property type="component" value="Unassembled WGS sequence"/>
</dbReference>
<evidence type="ECO:0000313" key="3">
    <source>
        <dbReference type="Proteomes" id="UP000735302"/>
    </source>
</evidence>
<reference evidence="2 3" key="1">
    <citation type="journal article" date="2021" name="Elife">
        <title>Chloroplast acquisition without the gene transfer in kleptoplastic sea slugs, Plakobranchus ocellatus.</title>
        <authorList>
            <person name="Maeda T."/>
            <person name="Takahashi S."/>
            <person name="Yoshida T."/>
            <person name="Shimamura S."/>
            <person name="Takaki Y."/>
            <person name="Nagai Y."/>
            <person name="Toyoda A."/>
            <person name="Suzuki Y."/>
            <person name="Arimoto A."/>
            <person name="Ishii H."/>
            <person name="Satoh N."/>
            <person name="Nishiyama T."/>
            <person name="Hasebe M."/>
            <person name="Maruyama T."/>
            <person name="Minagawa J."/>
            <person name="Obokata J."/>
            <person name="Shigenobu S."/>
        </authorList>
    </citation>
    <scope>NUCLEOTIDE SEQUENCE [LARGE SCALE GENOMIC DNA]</scope>
</reference>
<dbReference type="Gene3D" id="3.30.70.270">
    <property type="match status" value="1"/>
</dbReference>
<name>A0AAV3Y562_9GAST</name>
<dbReference type="AlphaFoldDB" id="A0AAV3Y562"/>